<dbReference type="AlphaFoldDB" id="A0A1M4Y5J9"/>
<organism evidence="2 3">
    <name type="scientific">Tissierella praeacuta DSM 18095</name>
    <dbReference type="NCBI Taxonomy" id="1123404"/>
    <lineage>
        <taxon>Bacteria</taxon>
        <taxon>Bacillati</taxon>
        <taxon>Bacillota</taxon>
        <taxon>Tissierellia</taxon>
        <taxon>Tissierellales</taxon>
        <taxon>Tissierellaceae</taxon>
        <taxon>Tissierella</taxon>
    </lineage>
</organism>
<keyword evidence="1" id="KW-0812">Transmembrane</keyword>
<dbReference type="GeneID" id="90993605"/>
<feature type="transmembrane region" description="Helical" evidence="1">
    <location>
        <begin position="12"/>
        <end position="43"/>
    </location>
</feature>
<gene>
    <name evidence="2" type="ORF">SAMN02745784_02518</name>
</gene>
<keyword evidence="1" id="KW-0472">Membrane</keyword>
<reference evidence="3" key="1">
    <citation type="submission" date="2016-11" db="EMBL/GenBank/DDBJ databases">
        <authorList>
            <person name="Varghese N."/>
            <person name="Submissions S."/>
        </authorList>
    </citation>
    <scope>NUCLEOTIDE SEQUENCE [LARGE SCALE GENOMIC DNA]</scope>
    <source>
        <strain evidence="3">DSM 18095</strain>
    </source>
</reference>
<proteinExistence type="predicted"/>
<dbReference type="STRING" id="1123404.SAMN02745784_02518"/>
<dbReference type="Proteomes" id="UP000184114">
    <property type="component" value="Unassembled WGS sequence"/>
</dbReference>
<protein>
    <submittedName>
        <fullName evidence="2">Uncharacterized protein</fullName>
    </submittedName>
</protein>
<evidence type="ECO:0000256" key="1">
    <source>
        <dbReference type="SAM" id="Phobius"/>
    </source>
</evidence>
<accession>A0A1M4Y5J9</accession>
<feature type="transmembrane region" description="Helical" evidence="1">
    <location>
        <begin position="50"/>
        <end position="68"/>
    </location>
</feature>
<keyword evidence="1" id="KW-1133">Transmembrane helix</keyword>
<evidence type="ECO:0000313" key="2">
    <source>
        <dbReference type="EMBL" id="SHF00853.1"/>
    </source>
</evidence>
<feature type="transmembrane region" description="Helical" evidence="1">
    <location>
        <begin position="184"/>
        <end position="202"/>
    </location>
</feature>
<sequence length="209" mass="23815">MKKANYSLGVVLIFIGLMFLLMNLNVLTFDWLLFILAIGLIVWDLKNGNTVYLIAGLLLLGISSVALIDEYLLTTISLKSFIYQLIFGIISLVMYKRHGNKGFLVLGTLLSAISFYGLIEEIVRTDVNWIRFLLFSIAFFIIYAIGYKRENIEWPKHISIIMLITSMISLLGSKDLLRVGLWKFMSYLIPIVIILLGIRIITNGIRESK</sequence>
<keyword evidence="3" id="KW-1185">Reference proteome</keyword>
<name>A0A1M4Y5J9_9FIRM</name>
<dbReference type="RefSeq" id="WP_072976798.1">
    <property type="nucleotide sequence ID" value="NZ_FQTY01000015.1"/>
</dbReference>
<feature type="transmembrane region" description="Helical" evidence="1">
    <location>
        <begin position="154"/>
        <end position="172"/>
    </location>
</feature>
<feature type="transmembrane region" description="Helical" evidence="1">
    <location>
        <begin position="129"/>
        <end position="147"/>
    </location>
</feature>
<evidence type="ECO:0000313" key="3">
    <source>
        <dbReference type="Proteomes" id="UP000184114"/>
    </source>
</evidence>
<feature type="transmembrane region" description="Helical" evidence="1">
    <location>
        <begin position="74"/>
        <end position="95"/>
    </location>
</feature>
<feature type="transmembrane region" description="Helical" evidence="1">
    <location>
        <begin position="102"/>
        <end position="123"/>
    </location>
</feature>
<dbReference type="EMBL" id="FQTY01000015">
    <property type="protein sequence ID" value="SHF00853.1"/>
    <property type="molecule type" value="Genomic_DNA"/>
</dbReference>